<dbReference type="NCBIfam" id="TIGR00848">
    <property type="entry name" value="fruA"/>
    <property type="match status" value="1"/>
</dbReference>
<dbReference type="Gene3D" id="3.40.930.10">
    <property type="entry name" value="Mannitol-specific EII, Chain A"/>
    <property type="match status" value="1"/>
</dbReference>
<sequence length="151" mass="16908">MRIFSEDTVMLDLDVQDKDDVLRQMGKKIEATGCLKPGGFDHFMAAIRKREVEFSTAVGHDFAIPHGKSDAVTLPVIAFARLVKPVLWDAEENDRAQYVFMIAVPEESAGDEHIRILMKLAGAIMEDDFRDPIAAAKDVAQVIEIMTRYVD</sequence>
<evidence type="ECO:0000256" key="5">
    <source>
        <dbReference type="ARBA" id="ARBA00022683"/>
    </source>
</evidence>
<dbReference type="Proteomes" id="UP000476696">
    <property type="component" value="Unassembled WGS sequence"/>
</dbReference>
<dbReference type="CDD" id="cd00211">
    <property type="entry name" value="PTS_IIA_fru"/>
    <property type="match status" value="1"/>
</dbReference>
<dbReference type="InterPro" id="IPR016152">
    <property type="entry name" value="PTrfase/Anion_transptr"/>
</dbReference>
<keyword evidence="5" id="KW-0598">Phosphotransferase system</keyword>
<keyword evidence="2" id="KW-0597">Phosphoprotein</keyword>
<keyword evidence="3 7" id="KW-0762">Sugar transport</keyword>
<protein>
    <submittedName>
        <fullName evidence="7">PTS sugar transporter subunit IIA</fullName>
    </submittedName>
</protein>
<evidence type="ECO:0000313" key="7">
    <source>
        <dbReference type="EMBL" id="NGX86013.1"/>
    </source>
</evidence>
<dbReference type="EMBL" id="JAADJS010000001">
    <property type="protein sequence ID" value="NGX86013.1"/>
    <property type="molecule type" value="Genomic_DNA"/>
</dbReference>
<organism evidence="7 8">
    <name type="scientific">Rahnella contaminans</name>
    <dbReference type="NCBI Taxonomy" id="2703882"/>
    <lineage>
        <taxon>Bacteria</taxon>
        <taxon>Pseudomonadati</taxon>
        <taxon>Pseudomonadota</taxon>
        <taxon>Gammaproteobacteria</taxon>
        <taxon>Enterobacterales</taxon>
        <taxon>Yersiniaceae</taxon>
        <taxon>Rahnella</taxon>
    </lineage>
</organism>
<dbReference type="RefSeq" id="WP_165057403.1">
    <property type="nucleotide sequence ID" value="NZ_JAADJS010000001.1"/>
</dbReference>
<name>A0A6M2B010_9GAMM</name>
<proteinExistence type="predicted"/>
<reference evidence="7 8" key="1">
    <citation type="submission" date="2020-01" db="EMBL/GenBank/DDBJ databases">
        <authorList>
            <person name="Lee S.D."/>
        </authorList>
    </citation>
    <scope>NUCLEOTIDE SEQUENCE [LARGE SCALE GENOMIC DNA]</scope>
    <source>
        <strain evidence="7 8">Lac-M11</strain>
    </source>
</reference>
<dbReference type="GO" id="GO:0008982">
    <property type="term" value="F:protein-N(PI)-phosphohistidine-sugar phosphotransferase activity"/>
    <property type="evidence" value="ECO:0007669"/>
    <property type="project" value="InterPro"/>
</dbReference>
<gene>
    <name evidence="7" type="ORF">GW579_02805</name>
</gene>
<reference evidence="7 8" key="2">
    <citation type="submission" date="2020-03" db="EMBL/GenBank/DDBJ databases">
        <title>Rahnella aceri sp. nov., isoated from traditional Jeju Makgeolli.</title>
        <authorList>
            <person name="Kim I.S."/>
            <person name="Jeon D."/>
        </authorList>
    </citation>
    <scope>NUCLEOTIDE SEQUENCE [LARGE SCALE GENOMIC DNA]</scope>
    <source>
        <strain evidence="7 8">Lac-M11</strain>
    </source>
</reference>
<keyword evidence="8" id="KW-1185">Reference proteome</keyword>
<dbReference type="SUPFAM" id="SSF55804">
    <property type="entry name" value="Phoshotransferase/anion transport protein"/>
    <property type="match status" value="1"/>
</dbReference>
<dbReference type="InterPro" id="IPR051541">
    <property type="entry name" value="PTS_SugarTrans_NitroReg"/>
</dbReference>
<evidence type="ECO:0000256" key="3">
    <source>
        <dbReference type="ARBA" id="ARBA00022597"/>
    </source>
</evidence>
<evidence type="ECO:0000256" key="2">
    <source>
        <dbReference type="ARBA" id="ARBA00022553"/>
    </source>
</evidence>
<dbReference type="InterPro" id="IPR002178">
    <property type="entry name" value="PTS_EIIA_type-2_dom"/>
</dbReference>
<comment type="caution">
    <text evidence="7">The sequence shown here is derived from an EMBL/GenBank/DDBJ whole genome shotgun (WGS) entry which is preliminary data.</text>
</comment>
<dbReference type="AlphaFoldDB" id="A0A6M2B010"/>
<dbReference type="PROSITE" id="PS51094">
    <property type="entry name" value="PTS_EIIA_TYPE_2"/>
    <property type="match status" value="1"/>
</dbReference>
<feature type="domain" description="PTS EIIA type-2" evidence="6">
    <location>
        <begin position="2"/>
        <end position="149"/>
    </location>
</feature>
<evidence type="ECO:0000256" key="4">
    <source>
        <dbReference type="ARBA" id="ARBA00022679"/>
    </source>
</evidence>
<dbReference type="PANTHER" id="PTHR47738:SF2">
    <property type="entry name" value="PTS SYSTEM FRUCTOSE-LIKE EIIA COMPONENT"/>
    <property type="match status" value="1"/>
</dbReference>
<dbReference type="GO" id="GO:0009401">
    <property type="term" value="P:phosphoenolpyruvate-dependent sugar phosphotransferase system"/>
    <property type="evidence" value="ECO:0007669"/>
    <property type="project" value="UniProtKB-KW"/>
</dbReference>
<dbReference type="PANTHER" id="PTHR47738">
    <property type="entry name" value="PTS SYSTEM FRUCTOSE-LIKE EIIA COMPONENT-RELATED"/>
    <property type="match status" value="1"/>
</dbReference>
<dbReference type="Pfam" id="PF00359">
    <property type="entry name" value="PTS_EIIA_2"/>
    <property type="match status" value="1"/>
</dbReference>
<evidence type="ECO:0000259" key="6">
    <source>
        <dbReference type="PROSITE" id="PS51094"/>
    </source>
</evidence>
<evidence type="ECO:0000256" key="1">
    <source>
        <dbReference type="ARBA" id="ARBA00022448"/>
    </source>
</evidence>
<dbReference type="GO" id="GO:0016020">
    <property type="term" value="C:membrane"/>
    <property type="evidence" value="ECO:0007669"/>
    <property type="project" value="InterPro"/>
</dbReference>
<accession>A0A6M2B010</accession>
<evidence type="ECO:0000313" key="8">
    <source>
        <dbReference type="Proteomes" id="UP000476696"/>
    </source>
</evidence>
<dbReference type="InterPro" id="IPR004715">
    <property type="entry name" value="PTS_IIA_fruc"/>
</dbReference>
<keyword evidence="1" id="KW-0813">Transport</keyword>
<keyword evidence="4" id="KW-0808">Transferase</keyword>